<name>A0A310STH9_9HYME</name>
<reference evidence="2 3" key="1">
    <citation type="submission" date="2015-07" db="EMBL/GenBank/DDBJ databases">
        <title>The genome of Eufriesea mexicana.</title>
        <authorList>
            <person name="Pan H."/>
            <person name="Kapheim K."/>
        </authorList>
    </citation>
    <scope>NUCLEOTIDE SEQUENCE [LARGE SCALE GENOMIC DNA]</scope>
    <source>
        <strain evidence="2">0111107269</strain>
        <tissue evidence="2">Whole body</tissue>
    </source>
</reference>
<dbReference type="AlphaFoldDB" id="A0A310STH9"/>
<organism evidence="2 3">
    <name type="scientific">Eufriesea mexicana</name>
    <dbReference type="NCBI Taxonomy" id="516756"/>
    <lineage>
        <taxon>Eukaryota</taxon>
        <taxon>Metazoa</taxon>
        <taxon>Ecdysozoa</taxon>
        <taxon>Arthropoda</taxon>
        <taxon>Hexapoda</taxon>
        <taxon>Insecta</taxon>
        <taxon>Pterygota</taxon>
        <taxon>Neoptera</taxon>
        <taxon>Endopterygota</taxon>
        <taxon>Hymenoptera</taxon>
        <taxon>Apocrita</taxon>
        <taxon>Aculeata</taxon>
        <taxon>Apoidea</taxon>
        <taxon>Anthophila</taxon>
        <taxon>Apidae</taxon>
        <taxon>Eufriesea</taxon>
    </lineage>
</organism>
<dbReference type="Proteomes" id="UP000250275">
    <property type="component" value="Unassembled WGS sequence"/>
</dbReference>
<keyword evidence="3" id="KW-1185">Reference proteome</keyword>
<feature type="compositionally biased region" description="Basic and acidic residues" evidence="1">
    <location>
        <begin position="83"/>
        <end position="100"/>
    </location>
</feature>
<accession>A0A310STH9</accession>
<feature type="region of interest" description="Disordered" evidence="1">
    <location>
        <begin position="76"/>
        <end position="100"/>
    </location>
</feature>
<evidence type="ECO:0000313" key="2">
    <source>
        <dbReference type="EMBL" id="OAD59857.1"/>
    </source>
</evidence>
<evidence type="ECO:0000256" key="1">
    <source>
        <dbReference type="SAM" id="MobiDB-lite"/>
    </source>
</evidence>
<proteinExistence type="predicted"/>
<protein>
    <submittedName>
        <fullName evidence="2">Uncharacterized protein</fullName>
    </submittedName>
</protein>
<sequence>MANQFSMSEHATYHRGHARLHRDPAFVQLTAPLSAKCLRTWEINYSVKADRILLSALHGNREPRHPGNYCLVNRNKTRKKVNSRGERVFSDDPSSKLDRR</sequence>
<evidence type="ECO:0000313" key="3">
    <source>
        <dbReference type="Proteomes" id="UP000250275"/>
    </source>
</evidence>
<dbReference type="EMBL" id="KQ760551">
    <property type="protein sequence ID" value="OAD59857.1"/>
    <property type="molecule type" value="Genomic_DNA"/>
</dbReference>
<gene>
    <name evidence="2" type="ORF">WN48_07977</name>
</gene>